<dbReference type="PANTHER" id="PTHR46114:SF2">
    <property type="entry name" value="CULLIN N-TERMINAL DOMAIN-CONTAINING PROTEIN"/>
    <property type="match status" value="1"/>
</dbReference>
<dbReference type="EMBL" id="BGPR01000102">
    <property type="protein sequence ID" value="GBL94397.1"/>
    <property type="molecule type" value="Genomic_DNA"/>
</dbReference>
<dbReference type="AlphaFoldDB" id="A0A4Y2BRY8"/>
<accession>A0A4Y2BRY8</accession>
<organism evidence="1 2">
    <name type="scientific">Araneus ventricosus</name>
    <name type="common">Orbweaver spider</name>
    <name type="synonym">Epeira ventricosa</name>
    <dbReference type="NCBI Taxonomy" id="182803"/>
    <lineage>
        <taxon>Eukaryota</taxon>
        <taxon>Metazoa</taxon>
        <taxon>Ecdysozoa</taxon>
        <taxon>Arthropoda</taxon>
        <taxon>Chelicerata</taxon>
        <taxon>Arachnida</taxon>
        <taxon>Araneae</taxon>
        <taxon>Araneomorphae</taxon>
        <taxon>Entelegynae</taxon>
        <taxon>Araneoidea</taxon>
        <taxon>Araneidae</taxon>
        <taxon>Araneus</taxon>
    </lineage>
</organism>
<dbReference type="PANTHER" id="PTHR46114">
    <property type="entry name" value="APPLE DOMAIN-CONTAINING PROTEIN"/>
    <property type="match status" value="1"/>
</dbReference>
<protein>
    <submittedName>
        <fullName evidence="1">Uncharacterized protein</fullName>
    </submittedName>
</protein>
<sequence>MNAESTNFLGNDKGENYKDLVEDMLALFQDFSCNMSLLDSHFNFFPNNCGQVSDKHGERLHQDIANMDKRYQGNWSTAVLAEYCWTLVRDAPHVHYKRQAKRNRKSEAYYGIPNMYYNICAYIHFSKQWVRITKKP</sequence>
<name>A0A4Y2BRY8_ARAVE</name>
<comment type="caution">
    <text evidence="1">The sequence shown here is derived from an EMBL/GenBank/DDBJ whole genome shotgun (WGS) entry which is preliminary data.</text>
</comment>
<reference evidence="1 2" key="1">
    <citation type="journal article" date="2019" name="Sci. Rep.">
        <title>Orb-weaving spider Araneus ventricosus genome elucidates the spidroin gene catalogue.</title>
        <authorList>
            <person name="Kono N."/>
            <person name="Nakamura H."/>
            <person name="Ohtoshi R."/>
            <person name="Moran D.A.P."/>
            <person name="Shinohara A."/>
            <person name="Yoshida Y."/>
            <person name="Fujiwara M."/>
            <person name="Mori M."/>
            <person name="Tomita M."/>
            <person name="Arakawa K."/>
        </authorList>
    </citation>
    <scope>NUCLEOTIDE SEQUENCE [LARGE SCALE GENOMIC DNA]</scope>
</reference>
<gene>
    <name evidence="1" type="ORF">AVEN_7369_1</name>
</gene>
<evidence type="ECO:0000313" key="1">
    <source>
        <dbReference type="EMBL" id="GBL94397.1"/>
    </source>
</evidence>
<evidence type="ECO:0000313" key="2">
    <source>
        <dbReference type="Proteomes" id="UP000499080"/>
    </source>
</evidence>
<dbReference type="Proteomes" id="UP000499080">
    <property type="component" value="Unassembled WGS sequence"/>
</dbReference>
<proteinExistence type="predicted"/>
<keyword evidence="2" id="KW-1185">Reference proteome</keyword>